<evidence type="ECO:0000313" key="2">
    <source>
        <dbReference type="EMBL" id="GFY46507.1"/>
    </source>
</evidence>
<dbReference type="Proteomes" id="UP000886998">
    <property type="component" value="Unassembled WGS sequence"/>
</dbReference>
<organism evidence="2 3">
    <name type="scientific">Trichonephila inaurata madagascariensis</name>
    <dbReference type="NCBI Taxonomy" id="2747483"/>
    <lineage>
        <taxon>Eukaryota</taxon>
        <taxon>Metazoa</taxon>
        <taxon>Ecdysozoa</taxon>
        <taxon>Arthropoda</taxon>
        <taxon>Chelicerata</taxon>
        <taxon>Arachnida</taxon>
        <taxon>Araneae</taxon>
        <taxon>Araneomorphae</taxon>
        <taxon>Entelegynae</taxon>
        <taxon>Araneoidea</taxon>
        <taxon>Nephilidae</taxon>
        <taxon>Trichonephila</taxon>
        <taxon>Trichonephila inaurata</taxon>
    </lineage>
</organism>
<sequence>MYRLHEALKIGILSKSIFSQHKKRGEKEETRKVCGATEVTNAECCVITRTNFPQEAEDDIRSPMPTHPLHPKGNRFLRQT</sequence>
<name>A0A8X6X3U5_9ARAC</name>
<protein>
    <submittedName>
        <fullName evidence="2">Uncharacterized protein</fullName>
    </submittedName>
</protein>
<reference evidence="2" key="1">
    <citation type="submission" date="2020-08" db="EMBL/GenBank/DDBJ databases">
        <title>Multicomponent nature underlies the extraordinary mechanical properties of spider dragline silk.</title>
        <authorList>
            <person name="Kono N."/>
            <person name="Nakamura H."/>
            <person name="Mori M."/>
            <person name="Yoshida Y."/>
            <person name="Ohtoshi R."/>
            <person name="Malay A.D."/>
            <person name="Moran D.A.P."/>
            <person name="Tomita M."/>
            <person name="Numata K."/>
            <person name="Arakawa K."/>
        </authorList>
    </citation>
    <scope>NUCLEOTIDE SEQUENCE</scope>
</reference>
<dbReference type="AlphaFoldDB" id="A0A8X6X3U5"/>
<evidence type="ECO:0000313" key="3">
    <source>
        <dbReference type="Proteomes" id="UP000886998"/>
    </source>
</evidence>
<gene>
    <name evidence="2" type="ORF">TNIN_378291</name>
</gene>
<dbReference type="EMBL" id="BMAV01005453">
    <property type="protein sequence ID" value="GFY46507.1"/>
    <property type="molecule type" value="Genomic_DNA"/>
</dbReference>
<feature type="compositionally biased region" description="Basic residues" evidence="1">
    <location>
        <begin position="69"/>
        <end position="80"/>
    </location>
</feature>
<feature type="region of interest" description="Disordered" evidence="1">
    <location>
        <begin position="56"/>
        <end position="80"/>
    </location>
</feature>
<proteinExistence type="predicted"/>
<accession>A0A8X6X3U5</accession>
<evidence type="ECO:0000256" key="1">
    <source>
        <dbReference type="SAM" id="MobiDB-lite"/>
    </source>
</evidence>
<keyword evidence="3" id="KW-1185">Reference proteome</keyword>
<comment type="caution">
    <text evidence="2">The sequence shown here is derived from an EMBL/GenBank/DDBJ whole genome shotgun (WGS) entry which is preliminary data.</text>
</comment>